<evidence type="ECO:0000313" key="2">
    <source>
        <dbReference type="Proteomes" id="UP001303046"/>
    </source>
</evidence>
<accession>A0ABR1EN15</accession>
<name>A0ABR1EN15_NECAM</name>
<dbReference type="Proteomes" id="UP001303046">
    <property type="component" value="Unassembled WGS sequence"/>
</dbReference>
<dbReference type="EMBL" id="JAVFWL010000006">
    <property type="protein sequence ID" value="KAK6764060.1"/>
    <property type="molecule type" value="Genomic_DNA"/>
</dbReference>
<dbReference type="PANTHER" id="PTHR47331:SF8">
    <property type="match status" value="1"/>
</dbReference>
<evidence type="ECO:0000313" key="1">
    <source>
        <dbReference type="EMBL" id="KAK6764060.1"/>
    </source>
</evidence>
<dbReference type="PANTHER" id="PTHR47331">
    <property type="entry name" value="PHD-TYPE DOMAIN-CONTAINING PROTEIN"/>
    <property type="match status" value="1"/>
</dbReference>
<reference evidence="1 2" key="1">
    <citation type="submission" date="2023-08" db="EMBL/GenBank/DDBJ databases">
        <title>A Necator americanus chromosomal reference genome.</title>
        <authorList>
            <person name="Ilik V."/>
            <person name="Petrzelkova K.J."/>
            <person name="Pardy F."/>
            <person name="Fuh T."/>
            <person name="Niatou-Singa F.S."/>
            <person name="Gouil Q."/>
            <person name="Baker L."/>
            <person name="Ritchie M.E."/>
            <person name="Jex A.R."/>
            <person name="Gazzola D."/>
            <person name="Li H."/>
            <person name="Toshio Fujiwara R."/>
            <person name="Zhan B."/>
            <person name="Aroian R.V."/>
            <person name="Pafco B."/>
            <person name="Schwarz E.M."/>
        </authorList>
    </citation>
    <scope>NUCLEOTIDE SEQUENCE [LARGE SCALE GENOMIC DNA]</scope>
    <source>
        <strain evidence="1 2">Aroian</strain>
        <tissue evidence="1">Whole animal</tissue>
    </source>
</reference>
<comment type="caution">
    <text evidence="1">The sequence shown here is derived from an EMBL/GenBank/DDBJ whole genome shotgun (WGS) entry which is preliminary data.</text>
</comment>
<organism evidence="1 2">
    <name type="scientific">Necator americanus</name>
    <name type="common">Human hookworm</name>
    <dbReference type="NCBI Taxonomy" id="51031"/>
    <lineage>
        <taxon>Eukaryota</taxon>
        <taxon>Metazoa</taxon>
        <taxon>Ecdysozoa</taxon>
        <taxon>Nematoda</taxon>
        <taxon>Chromadorea</taxon>
        <taxon>Rhabditida</taxon>
        <taxon>Rhabditina</taxon>
        <taxon>Rhabditomorpha</taxon>
        <taxon>Strongyloidea</taxon>
        <taxon>Ancylostomatidae</taxon>
        <taxon>Bunostominae</taxon>
        <taxon>Necator</taxon>
    </lineage>
</organism>
<gene>
    <name evidence="1" type="primary">Necator_chrX.g24568</name>
    <name evidence="1" type="ORF">RB195_024403</name>
</gene>
<dbReference type="InterPro" id="IPR008042">
    <property type="entry name" value="Retrotrans_Pao"/>
</dbReference>
<proteinExistence type="predicted"/>
<sequence length="267" mass="30039">MHGWSDGAKIGFSAIIDAAMPDNNSKLIHAVVTSSFIAVEARYFLVKTCDDVQNLNANSTKIEELGITEDPDPSVDKKEDTRILKRFQDTAQDIWKKEYQWDAPFDHEDHQRWDELVQQLKHPLPPIPRFIASTNRNTTYELAVFGDASQRLFACCAYPICHSPSTTSSQLIMAKLLLATAKLQMTMPRLELLASLISADVQAKLYYVQSDSNPADCATRGLSMADALNHIWWHGPSFLCSPLSDWPKADTDFPLPQDLCPEAEHEF</sequence>
<protein>
    <submittedName>
        <fullName evidence="1">Uncharacterized protein</fullName>
    </submittedName>
</protein>
<keyword evidence="2" id="KW-1185">Reference proteome</keyword>
<dbReference type="Pfam" id="PF05380">
    <property type="entry name" value="Peptidase_A17"/>
    <property type="match status" value="1"/>
</dbReference>